<keyword evidence="1" id="KW-1185">Reference proteome</keyword>
<name>A0A914BXF9_9BILA</name>
<sequence length="86" mass="10158">MFEKDNNEQSRSGQCKCLLSTHPQYLKKFQEIEKTEEANNDVMKQRMGEFYHQGKGELSALDRKVVDYIAYMNQSFSIDEEEILED</sequence>
<organism evidence="1 2">
    <name type="scientific">Acrobeloides nanus</name>
    <dbReference type="NCBI Taxonomy" id="290746"/>
    <lineage>
        <taxon>Eukaryota</taxon>
        <taxon>Metazoa</taxon>
        <taxon>Ecdysozoa</taxon>
        <taxon>Nematoda</taxon>
        <taxon>Chromadorea</taxon>
        <taxon>Rhabditida</taxon>
        <taxon>Tylenchina</taxon>
        <taxon>Cephalobomorpha</taxon>
        <taxon>Cephaloboidea</taxon>
        <taxon>Cephalobidae</taxon>
        <taxon>Acrobeloides</taxon>
    </lineage>
</organism>
<accession>A0A914BXF9</accession>
<evidence type="ECO:0000313" key="1">
    <source>
        <dbReference type="Proteomes" id="UP000887540"/>
    </source>
</evidence>
<dbReference type="Proteomes" id="UP000887540">
    <property type="component" value="Unplaced"/>
</dbReference>
<evidence type="ECO:0000313" key="2">
    <source>
        <dbReference type="WBParaSite" id="ACRNAN_Path_1205.g4686.t1"/>
    </source>
</evidence>
<dbReference type="WBParaSite" id="ACRNAN_Path_1205.g4686.t1">
    <property type="protein sequence ID" value="ACRNAN_Path_1205.g4686.t1"/>
    <property type="gene ID" value="ACRNAN_Path_1205.g4686"/>
</dbReference>
<proteinExistence type="predicted"/>
<dbReference type="AlphaFoldDB" id="A0A914BXF9"/>
<protein>
    <submittedName>
        <fullName evidence="2">Uncharacterized protein</fullName>
    </submittedName>
</protein>
<reference evidence="2" key="1">
    <citation type="submission" date="2022-11" db="UniProtKB">
        <authorList>
            <consortium name="WormBaseParasite"/>
        </authorList>
    </citation>
    <scope>IDENTIFICATION</scope>
</reference>